<protein>
    <submittedName>
        <fullName evidence="3">Thioesterase</fullName>
    </submittedName>
</protein>
<dbReference type="SUPFAM" id="SSF53474">
    <property type="entry name" value="alpha/beta-Hydrolases"/>
    <property type="match status" value="1"/>
</dbReference>
<dbReference type="PANTHER" id="PTHR11487">
    <property type="entry name" value="THIOESTERASE"/>
    <property type="match status" value="1"/>
</dbReference>
<dbReference type="InterPro" id="IPR012223">
    <property type="entry name" value="TEII"/>
</dbReference>
<comment type="similarity">
    <text evidence="1">Belongs to the thioesterase family.</text>
</comment>
<dbReference type="GO" id="GO:0008610">
    <property type="term" value="P:lipid biosynthetic process"/>
    <property type="evidence" value="ECO:0007669"/>
    <property type="project" value="TreeGrafter"/>
</dbReference>
<name>A0A426FU03_9BURK</name>
<evidence type="ECO:0000256" key="1">
    <source>
        <dbReference type="ARBA" id="ARBA00007169"/>
    </source>
</evidence>
<dbReference type="OrthoDB" id="8480037at2"/>
<dbReference type="PANTHER" id="PTHR11487:SF0">
    <property type="entry name" value="S-ACYL FATTY ACID SYNTHASE THIOESTERASE, MEDIUM CHAIN"/>
    <property type="match status" value="1"/>
</dbReference>
<dbReference type="Pfam" id="PF00975">
    <property type="entry name" value="Thioesterase"/>
    <property type="match status" value="1"/>
</dbReference>
<evidence type="ECO:0000313" key="4">
    <source>
        <dbReference type="Proteomes" id="UP000270261"/>
    </source>
</evidence>
<dbReference type="AlphaFoldDB" id="A0A426FU03"/>
<dbReference type="RefSeq" id="WP_125095504.1">
    <property type="nucleotide sequence ID" value="NZ_RRUE01000001.1"/>
</dbReference>
<accession>A0A426FU03</accession>
<organism evidence="3 4">
    <name type="scientific">Lautropia dentalis</name>
    <dbReference type="NCBI Taxonomy" id="2490857"/>
    <lineage>
        <taxon>Bacteria</taxon>
        <taxon>Pseudomonadati</taxon>
        <taxon>Pseudomonadota</taxon>
        <taxon>Betaproteobacteria</taxon>
        <taxon>Burkholderiales</taxon>
        <taxon>Burkholderiaceae</taxon>
        <taxon>Lautropia</taxon>
    </lineage>
</organism>
<reference evidence="3 4" key="1">
    <citation type="submission" date="2018-11" db="EMBL/GenBank/DDBJ databases">
        <title>Genome sequencing of Lautropia sp. KCOM 2505 (= ChDC F240).</title>
        <authorList>
            <person name="Kook J.-K."/>
            <person name="Park S.-N."/>
            <person name="Lim Y.K."/>
        </authorList>
    </citation>
    <scope>NUCLEOTIDE SEQUENCE [LARGE SCALE GENOMIC DNA]</scope>
    <source>
        <strain evidence="3 4">KCOM 2505</strain>
    </source>
</reference>
<dbReference type="InterPro" id="IPR029058">
    <property type="entry name" value="AB_hydrolase_fold"/>
</dbReference>
<dbReference type="InterPro" id="IPR001031">
    <property type="entry name" value="Thioesterase"/>
</dbReference>
<feature type="domain" description="Thioesterase" evidence="2">
    <location>
        <begin position="3"/>
        <end position="225"/>
    </location>
</feature>
<gene>
    <name evidence="3" type="ORF">EHV23_04045</name>
</gene>
<proteinExistence type="inferred from homology"/>
<evidence type="ECO:0000259" key="2">
    <source>
        <dbReference type="Pfam" id="PF00975"/>
    </source>
</evidence>
<dbReference type="Gene3D" id="3.40.50.1820">
    <property type="entry name" value="alpha/beta hydrolase"/>
    <property type="match status" value="1"/>
</dbReference>
<comment type="caution">
    <text evidence="3">The sequence shown here is derived from an EMBL/GenBank/DDBJ whole genome shotgun (WGS) entry which is preliminary data.</text>
</comment>
<dbReference type="Proteomes" id="UP000270261">
    <property type="component" value="Unassembled WGS sequence"/>
</dbReference>
<evidence type="ECO:0000313" key="3">
    <source>
        <dbReference type="EMBL" id="RRN46078.1"/>
    </source>
</evidence>
<sequence>MTRLLTIPCAGASATMYLRWRRHLPSSVQLVPLEPPGRGARLGQSFIERFDGLVSWLCQTWQAELQDRYVLFGHSMGALLAWGMAVHQRRTGGRMPEALLLSACAAPSQRDPDRFRGLDSDESLMADLRAQGGTSEAVFAHPDMLRMTLDTLRADYRVCDSFVHDPDEAPLALPVHVLAGRQDDISPGRLEAWRCETVAPFSITWFEGNHFFIWQEEARVLAHLRSLLSSIQPDWSH</sequence>
<keyword evidence="4" id="KW-1185">Reference proteome</keyword>
<dbReference type="EMBL" id="RRUE01000001">
    <property type="protein sequence ID" value="RRN46078.1"/>
    <property type="molecule type" value="Genomic_DNA"/>
</dbReference>